<keyword evidence="4" id="KW-0804">Transcription</keyword>
<protein>
    <submittedName>
        <fullName evidence="6">Transcriptional regulator</fullName>
    </submittedName>
</protein>
<dbReference type="GO" id="GO:0006355">
    <property type="term" value="P:regulation of DNA-templated transcription"/>
    <property type="evidence" value="ECO:0007669"/>
    <property type="project" value="InterPro"/>
</dbReference>
<dbReference type="OrthoDB" id="186585at2"/>
<dbReference type="Proteomes" id="UP000280935">
    <property type="component" value="Unassembled WGS sequence"/>
</dbReference>
<evidence type="ECO:0000256" key="2">
    <source>
        <dbReference type="ARBA" id="ARBA00023015"/>
    </source>
</evidence>
<dbReference type="PANTHER" id="PTHR34294">
    <property type="entry name" value="TRANSCRIPTIONAL REGULATOR-RELATED"/>
    <property type="match status" value="1"/>
</dbReference>
<dbReference type="GO" id="GO:0003677">
    <property type="term" value="F:DNA binding"/>
    <property type="evidence" value="ECO:0007669"/>
    <property type="project" value="UniProtKB-KW"/>
</dbReference>
<keyword evidence="3" id="KW-0238">DNA-binding</keyword>
<dbReference type="SUPFAM" id="SSF100950">
    <property type="entry name" value="NagB/RpiA/CoA transferase-like"/>
    <property type="match status" value="1"/>
</dbReference>
<sequence>MERDTELLLRVARLYHVQSETMDAIAHQLGVSRSTVSRLLKEARDRGLIRITIVDPERPLSRISSLFEKNFRVQAHVVSVRPGSSSVIRLDHVAKVAARLLDDCVHDGDTIGVAWGTTTAAIASQLKPRDLSGVRIVGLNGGANERTTGLPYVGSILQRFATAYRGEEQLLALPAFFDDPATRAAMWRERSTRHMLSARASCTVAVFGVGSLTSELQSHVYSANYLDSHDLAALDGAHVVGDVCTVMVREDGSWGDVPLNLRATGMTPDELRQLPRRICAVSGPAKAAAVLGAMRAGVATDLVIDEETARAVLDRLRPGLGRD</sequence>
<evidence type="ECO:0000313" key="6">
    <source>
        <dbReference type="EMBL" id="RRD49340.1"/>
    </source>
</evidence>
<dbReference type="InterPro" id="IPR036390">
    <property type="entry name" value="WH_DNA-bd_sf"/>
</dbReference>
<evidence type="ECO:0000256" key="1">
    <source>
        <dbReference type="ARBA" id="ARBA00010466"/>
    </source>
</evidence>
<gene>
    <name evidence="6" type="ORF">EII35_08740</name>
</gene>
<proteinExistence type="inferred from homology"/>
<name>A0A3P1WV99_9ACTN</name>
<reference evidence="6 7" key="1">
    <citation type="submission" date="2018-11" db="EMBL/GenBank/DDBJ databases">
        <title>Genomes From Bacteria Associated with the Canine Oral Cavity: a Test Case for Automated Genome-Based Taxonomic Assignment.</title>
        <authorList>
            <person name="Coil D.A."/>
            <person name="Jospin G."/>
            <person name="Darling A.E."/>
            <person name="Wallis C."/>
            <person name="Davis I.J."/>
            <person name="Harris S."/>
            <person name="Eisen J.A."/>
            <person name="Holcombe L.J."/>
            <person name="O'Flynn C."/>
        </authorList>
    </citation>
    <scope>NUCLEOTIDE SEQUENCE [LARGE SCALE GENOMIC DNA]</scope>
    <source>
        <strain evidence="6 7">OH2822_COT-296</strain>
    </source>
</reference>
<dbReference type="SUPFAM" id="SSF46785">
    <property type="entry name" value="Winged helix' DNA-binding domain"/>
    <property type="match status" value="1"/>
</dbReference>
<dbReference type="InterPro" id="IPR007324">
    <property type="entry name" value="Sugar-bd_dom_put"/>
</dbReference>
<dbReference type="Gene3D" id="1.10.10.60">
    <property type="entry name" value="Homeodomain-like"/>
    <property type="match status" value="1"/>
</dbReference>
<evidence type="ECO:0000259" key="5">
    <source>
        <dbReference type="PROSITE" id="PS51063"/>
    </source>
</evidence>
<accession>A0A3P1WV99</accession>
<dbReference type="PANTHER" id="PTHR34294:SF1">
    <property type="entry name" value="TRANSCRIPTIONAL REGULATOR LSRR"/>
    <property type="match status" value="1"/>
</dbReference>
<keyword evidence="2" id="KW-0805">Transcription regulation</keyword>
<dbReference type="RefSeq" id="WP_125228084.1">
    <property type="nucleotide sequence ID" value="NZ_RQYT01000018.1"/>
</dbReference>
<evidence type="ECO:0000256" key="4">
    <source>
        <dbReference type="ARBA" id="ARBA00023163"/>
    </source>
</evidence>
<dbReference type="GO" id="GO:0030246">
    <property type="term" value="F:carbohydrate binding"/>
    <property type="evidence" value="ECO:0007669"/>
    <property type="project" value="InterPro"/>
</dbReference>
<dbReference type="InterPro" id="IPR012318">
    <property type="entry name" value="HTH_CRP"/>
</dbReference>
<dbReference type="InterPro" id="IPR051054">
    <property type="entry name" value="SorC_transcr_regulators"/>
</dbReference>
<dbReference type="Pfam" id="PF13545">
    <property type="entry name" value="HTH_Crp_2"/>
    <property type="match status" value="1"/>
</dbReference>
<dbReference type="PROSITE" id="PS51063">
    <property type="entry name" value="HTH_CRP_2"/>
    <property type="match status" value="1"/>
</dbReference>
<dbReference type="EMBL" id="RQYT01000018">
    <property type="protein sequence ID" value="RRD49340.1"/>
    <property type="molecule type" value="Genomic_DNA"/>
</dbReference>
<evidence type="ECO:0000313" key="7">
    <source>
        <dbReference type="Proteomes" id="UP000280935"/>
    </source>
</evidence>
<evidence type="ECO:0000256" key="3">
    <source>
        <dbReference type="ARBA" id="ARBA00023125"/>
    </source>
</evidence>
<feature type="domain" description="HTH crp-type" evidence="5">
    <location>
        <begin position="1"/>
        <end position="57"/>
    </location>
</feature>
<comment type="similarity">
    <text evidence="1">Belongs to the SorC transcriptional regulatory family.</text>
</comment>
<dbReference type="InterPro" id="IPR037171">
    <property type="entry name" value="NagB/RpiA_transferase-like"/>
</dbReference>
<dbReference type="AlphaFoldDB" id="A0A3P1WV99"/>
<organism evidence="6 7">
    <name type="scientific">Arachnia propionica</name>
    <dbReference type="NCBI Taxonomy" id="1750"/>
    <lineage>
        <taxon>Bacteria</taxon>
        <taxon>Bacillati</taxon>
        <taxon>Actinomycetota</taxon>
        <taxon>Actinomycetes</taxon>
        <taxon>Propionibacteriales</taxon>
        <taxon>Propionibacteriaceae</taxon>
        <taxon>Arachnia</taxon>
    </lineage>
</organism>
<dbReference type="Gene3D" id="3.40.50.1360">
    <property type="match status" value="1"/>
</dbReference>
<dbReference type="Pfam" id="PF04198">
    <property type="entry name" value="Sugar-bind"/>
    <property type="match status" value="1"/>
</dbReference>
<comment type="caution">
    <text evidence="6">The sequence shown here is derived from an EMBL/GenBank/DDBJ whole genome shotgun (WGS) entry which is preliminary data.</text>
</comment>